<evidence type="ECO:0000313" key="2">
    <source>
        <dbReference type="Proteomes" id="UP000198510"/>
    </source>
</evidence>
<evidence type="ECO:0008006" key="3">
    <source>
        <dbReference type="Google" id="ProtNLM"/>
    </source>
</evidence>
<gene>
    <name evidence="1" type="ORF">SAMN05421823_102539</name>
</gene>
<dbReference type="EMBL" id="FNFO01000002">
    <property type="protein sequence ID" value="SDK35522.1"/>
    <property type="molecule type" value="Genomic_DNA"/>
</dbReference>
<proteinExistence type="predicted"/>
<keyword evidence="2" id="KW-1185">Reference proteome</keyword>
<dbReference type="STRING" id="1075417.SAMN05421823_102539"/>
<dbReference type="AlphaFoldDB" id="A0A1G9B7J8"/>
<evidence type="ECO:0000313" key="1">
    <source>
        <dbReference type="EMBL" id="SDK35522.1"/>
    </source>
</evidence>
<sequence length="270" mass="28532">MIPAHHFIASLGKAPDPLASLVTYWDETCEVSAAAGDTRWFSKGSDASASTGYRWLFAGLTPSFATGTGLYFDGTSTFARLQAVTGPGAGSFTSLDGLWTHASGFTVVAVVMDQSTANVAPLLARASGTANPANFRVGYSAAAGYSLRFDSGNLSTISNTRWYQASEFMQNGGAFKLNGYRYLFSTGNNGADSVRFYQNGVLGTTAINYQNGSPTAIAGGGGGLYLGCQVEPSSNKIFKGYLKFLGLAYGLTDAKFNQLQAYLLQRYSLS</sequence>
<dbReference type="Proteomes" id="UP000198510">
    <property type="component" value="Unassembled WGS sequence"/>
</dbReference>
<protein>
    <recommendedName>
        <fullName evidence="3">Concanavalin A-like lectin/glucanases superfamily protein</fullName>
    </recommendedName>
</protein>
<organism evidence="1 2">
    <name type="scientific">Catalinimonas alkaloidigena</name>
    <dbReference type="NCBI Taxonomy" id="1075417"/>
    <lineage>
        <taxon>Bacteria</taxon>
        <taxon>Pseudomonadati</taxon>
        <taxon>Bacteroidota</taxon>
        <taxon>Cytophagia</taxon>
        <taxon>Cytophagales</taxon>
        <taxon>Catalimonadaceae</taxon>
        <taxon>Catalinimonas</taxon>
    </lineage>
</organism>
<accession>A0A1G9B7J8</accession>
<name>A0A1G9B7J8_9BACT</name>
<dbReference type="RefSeq" id="WP_089680275.1">
    <property type="nucleotide sequence ID" value="NZ_FNFO01000002.1"/>
</dbReference>
<reference evidence="1 2" key="1">
    <citation type="submission" date="2016-10" db="EMBL/GenBank/DDBJ databases">
        <authorList>
            <person name="de Groot N.N."/>
        </authorList>
    </citation>
    <scope>NUCLEOTIDE SEQUENCE [LARGE SCALE GENOMIC DNA]</scope>
    <source>
        <strain evidence="1 2">DSM 25186</strain>
    </source>
</reference>